<name>A0A0L8FYM8_OCTBM</name>
<sequence>MSDVLHRPGFLTRLRKGARNFFSRLLPCVRRPTLADTFEDVSDFTSSLSSLSDLSPMSPTEDFPRNHNESAIAHRQDFTHPDFDQYERTSFEDSSSTYTDPWADLVNEPSYFDDGNQNEEDPPRVPIIVTDIYMQGSSRMHQVAQIIVYSVNGHVTMSVNLGLH</sequence>
<organism evidence="1">
    <name type="scientific">Octopus bimaculoides</name>
    <name type="common">California two-spotted octopus</name>
    <dbReference type="NCBI Taxonomy" id="37653"/>
    <lineage>
        <taxon>Eukaryota</taxon>
        <taxon>Metazoa</taxon>
        <taxon>Spiralia</taxon>
        <taxon>Lophotrochozoa</taxon>
        <taxon>Mollusca</taxon>
        <taxon>Cephalopoda</taxon>
        <taxon>Coleoidea</taxon>
        <taxon>Octopodiformes</taxon>
        <taxon>Octopoda</taxon>
        <taxon>Incirrata</taxon>
        <taxon>Octopodidae</taxon>
        <taxon>Octopus</taxon>
    </lineage>
</organism>
<dbReference type="AlphaFoldDB" id="A0A0L8FYM8"/>
<dbReference type="OrthoDB" id="6195009at2759"/>
<protein>
    <submittedName>
        <fullName evidence="1">Uncharacterized protein</fullName>
    </submittedName>
</protein>
<evidence type="ECO:0000313" key="1">
    <source>
        <dbReference type="EMBL" id="KOF69674.1"/>
    </source>
</evidence>
<dbReference type="EMBL" id="KQ425254">
    <property type="protein sequence ID" value="KOF69673.1"/>
    <property type="molecule type" value="Genomic_DNA"/>
</dbReference>
<proteinExistence type="predicted"/>
<dbReference type="EMBL" id="KQ425254">
    <property type="protein sequence ID" value="KOF69674.1"/>
    <property type="molecule type" value="Genomic_DNA"/>
</dbReference>
<accession>A0A0L8FYM8</accession>
<gene>
    <name evidence="1" type="ORF">OCBIM_22004273mg</name>
</gene>
<reference evidence="1" key="1">
    <citation type="submission" date="2015-07" db="EMBL/GenBank/DDBJ databases">
        <title>MeaNS - Measles Nucleotide Surveillance Program.</title>
        <authorList>
            <person name="Tran T."/>
            <person name="Druce J."/>
        </authorList>
    </citation>
    <scope>NUCLEOTIDE SEQUENCE</scope>
    <source>
        <strain evidence="1">UCB-OBI-ISO-001</strain>
        <tissue evidence="1">Gonad</tissue>
    </source>
</reference>
<dbReference type="KEGG" id="obi:106880408"/>